<proteinExistence type="predicted"/>
<protein>
    <submittedName>
        <fullName evidence="1">Uncharacterized protein</fullName>
    </submittedName>
</protein>
<dbReference type="Proteomes" id="UP000075882">
    <property type="component" value="Unassembled WGS sequence"/>
</dbReference>
<reference evidence="1" key="1">
    <citation type="submission" date="2022-08" db="UniProtKB">
        <authorList>
            <consortium name="EnsemblMetazoa"/>
        </authorList>
    </citation>
    <scope>IDENTIFICATION</scope>
</reference>
<dbReference type="EnsemblMetazoa" id="ACOM035566-RA">
    <property type="protein sequence ID" value="ACOM035566-PA.1"/>
    <property type="gene ID" value="ACOM035566"/>
</dbReference>
<accession>A0A8W7PQP1</accession>
<name>A0A8W7PQP1_ANOCL</name>
<dbReference type="AlphaFoldDB" id="A0A8W7PQP1"/>
<organism evidence="1">
    <name type="scientific">Anopheles coluzzii</name>
    <name type="common">African malaria mosquito</name>
    <dbReference type="NCBI Taxonomy" id="1518534"/>
    <lineage>
        <taxon>Eukaryota</taxon>
        <taxon>Metazoa</taxon>
        <taxon>Ecdysozoa</taxon>
        <taxon>Arthropoda</taxon>
        <taxon>Hexapoda</taxon>
        <taxon>Insecta</taxon>
        <taxon>Pterygota</taxon>
        <taxon>Neoptera</taxon>
        <taxon>Endopterygota</taxon>
        <taxon>Diptera</taxon>
        <taxon>Nematocera</taxon>
        <taxon>Culicoidea</taxon>
        <taxon>Culicidae</taxon>
        <taxon>Anophelinae</taxon>
        <taxon>Anopheles</taxon>
    </lineage>
</organism>
<sequence length="114" mass="12245">MTQNTISLYRYTLAAEIAAYNGGTIRAEKSAHMAAAAAAATAHRIRPDTQHADGTGNVTVSWVMSILEGSGHNVDVRRHQRDMEVLLPLPKADSLRSVCFKTASRASRLGPDGI</sequence>
<evidence type="ECO:0000313" key="1">
    <source>
        <dbReference type="EnsemblMetazoa" id="ACOM035566-PA.1"/>
    </source>
</evidence>